<sequence>MRPKQDYQFHVFSIIEYNFVSIGTAILQIQTIIIELQDYIQSIIDYSINEKNQISFLECEIFDQDFRILVFQIINQVQIISQIRINMQNYSISFKVHKLLRHGLGNHLKLYFYNKNYLILISDQNKAYFYDLKEPLNFIDYFGAIRWNNDFYYPFNTTHLYVFQANASQIYFGELGYKFDTQSQLFENDTFTLVAENQVSQARCRITINQIGDHLGDNNFQIKLVIFFVLILIFYFSFEEDAIKSASSSKFCKYFKNSKN</sequence>
<protein>
    <recommendedName>
        <fullName evidence="3">Transmembrane protein</fullName>
    </recommendedName>
</protein>
<organism evidence="1 2">
    <name type="scientific">Paramecium tetraurelia</name>
    <dbReference type="NCBI Taxonomy" id="5888"/>
    <lineage>
        <taxon>Eukaryota</taxon>
        <taxon>Sar</taxon>
        <taxon>Alveolata</taxon>
        <taxon>Ciliophora</taxon>
        <taxon>Intramacronucleata</taxon>
        <taxon>Oligohymenophorea</taxon>
        <taxon>Peniculida</taxon>
        <taxon>Parameciidae</taxon>
        <taxon>Paramecium</taxon>
    </lineage>
</organism>
<gene>
    <name evidence="1" type="ORF">GSPATT00022852001</name>
</gene>
<name>A0E312_PARTE</name>
<dbReference type="KEGG" id="ptm:GSPATT00022852001"/>
<dbReference type="RefSeq" id="XP_001457076.1">
    <property type="nucleotide sequence ID" value="XM_001457039.1"/>
</dbReference>
<dbReference type="Proteomes" id="UP000000600">
    <property type="component" value="Unassembled WGS sequence"/>
</dbReference>
<dbReference type="GeneID" id="5042865"/>
<reference evidence="1 2" key="1">
    <citation type="journal article" date="2006" name="Nature">
        <title>Global trends of whole-genome duplications revealed by the ciliate Paramecium tetraurelia.</title>
        <authorList>
            <consortium name="Genoscope"/>
            <person name="Aury J.-M."/>
            <person name="Jaillon O."/>
            <person name="Duret L."/>
            <person name="Noel B."/>
            <person name="Jubin C."/>
            <person name="Porcel B.M."/>
            <person name="Segurens B."/>
            <person name="Daubin V."/>
            <person name="Anthouard V."/>
            <person name="Aiach N."/>
            <person name="Arnaiz O."/>
            <person name="Billaut A."/>
            <person name="Beisson J."/>
            <person name="Blanc I."/>
            <person name="Bouhouche K."/>
            <person name="Camara F."/>
            <person name="Duharcourt S."/>
            <person name="Guigo R."/>
            <person name="Gogendeau D."/>
            <person name="Katinka M."/>
            <person name="Keller A.-M."/>
            <person name="Kissmehl R."/>
            <person name="Klotz C."/>
            <person name="Koll F."/>
            <person name="Le Moue A."/>
            <person name="Lepere C."/>
            <person name="Malinsky S."/>
            <person name="Nowacki M."/>
            <person name="Nowak J.K."/>
            <person name="Plattner H."/>
            <person name="Poulain J."/>
            <person name="Ruiz F."/>
            <person name="Serrano V."/>
            <person name="Zagulski M."/>
            <person name="Dessen P."/>
            <person name="Betermier M."/>
            <person name="Weissenbach J."/>
            <person name="Scarpelli C."/>
            <person name="Schachter V."/>
            <person name="Sperling L."/>
            <person name="Meyer E."/>
            <person name="Cohen J."/>
            <person name="Wincker P."/>
        </authorList>
    </citation>
    <scope>NUCLEOTIDE SEQUENCE [LARGE SCALE GENOMIC DNA]</scope>
    <source>
        <strain evidence="1 2">Stock d4-2</strain>
    </source>
</reference>
<evidence type="ECO:0000313" key="1">
    <source>
        <dbReference type="EMBL" id="CAK89679.1"/>
    </source>
</evidence>
<accession>A0E312</accession>
<dbReference type="AlphaFoldDB" id="A0E312"/>
<dbReference type="EMBL" id="CT868656">
    <property type="protein sequence ID" value="CAK89679.1"/>
    <property type="molecule type" value="Genomic_DNA"/>
</dbReference>
<dbReference type="HOGENOM" id="CLU_1071405_0_0_1"/>
<dbReference type="OMA" id="HILNTTH"/>
<evidence type="ECO:0008006" key="3">
    <source>
        <dbReference type="Google" id="ProtNLM"/>
    </source>
</evidence>
<dbReference type="InParanoid" id="A0E312"/>
<proteinExistence type="predicted"/>
<keyword evidence="2" id="KW-1185">Reference proteome</keyword>
<evidence type="ECO:0000313" key="2">
    <source>
        <dbReference type="Proteomes" id="UP000000600"/>
    </source>
</evidence>